<dbReference type="Pfam" id="PF18962">
    <property type="entry name" value="Por_Secre_tail"/>
    <property type="match status" value="1"/>
</dbReference>
<dbReference type="KEGG" id="cagg:HYG79_04280"/>
<dbReference type="EMBL" id="CP058595">
    <property type="protein sequence ID" value="QLG44595.1"/>
    <property type="molecule type" value="Genomic_DNA"/>
</dbReference>
<sequence>MGKSFLICSLWLFSVCIYSQADPNTEIAEPKKIRVFPNPATDVVNILGLQNSDDANITISDVYGTEVLKHQWEIRKNALNIPVANLKKGIYIISIHSIEQKIQTKFYKN</sequence>
<dbReference type="Proteomes" id="UP000509302">
    <property type="component" value="Chromosome"/>
</dbReference>
<feature type="chain" id="PRO_5028835740" evidence="2">
    <location>
        <begin position="22"/>
        <end position="109"/>
    </location>
</feature>
<feature type="domain" description="Secretion system C-terminal sorting" evidence="3">
    <location>
        <begin position="35"/>
        <end position="106"/>
    </location>
</feature>
<evidence type="ECO:0000259" key="3">
    <source>
        <dbReference type="Pfam" id="PF18962"/>
    </source>
</evidence>
<organism evidence="4 5">
    <name type="scientific">Costertonia aggregata</name>
    <dbReference type="NCBI Taxonomy" id="343403"/>
    <lineage>
        <taxon>Bacteria</taxon>
        <taxon>Pseudomonadati</taxon>
        <taxon>Bacteroidota</taxon>
        <taxon>Flavobacteriia</taxon>
        <taxon>Flavobacteriales</taxon>
        <taxon>Flavobacteriaceae</taxon>
        <taxon>Costertonia</taxon>
    </lineage>
</organism>
<name>A0A7H9AMS6_9FLAO</name>
<gene>
    <name evidence="4" type="ORF">HYG79_04280</name>
</gene>
<accession>A0A7H9AMS6</accession>
<protein>
    <submittedName>
        <fullName evidence="4">T9SS type A sorting domain-containing protein</fullName>
    </submittedName>
</protein>
<dbReference type="RefSeq" id="WP_179240929.1">
    <property type="nucleotide sequence ID" value="NZ_CP058595.1"/>
</dbReference>
<evidence type="ECO:0000313" key="5">
    <source>
        <dbReference type="Proteomes" id="UP000509302"/>
    </source>
</evidence>
<feature type="signal peptide" evidence="2">
    <location>
        <begin position="1"/>
        <end position="21"/>
    </location>
</feature>
<dbReference type="NCBIfam" id="TIGR04183">
    <property type="entry name" value="Por_Secre_tail"/>
    <property type="match status" value="1"/>
</dbReference>
<dbReference type="InterPro" id="IPR026444">
    <property type="entry name" value="Secre_tail"/>
</dbReference>
<keyword evidence="1 2" id="KW-0732">Signal</keyword>
<evidence type="ECO:0000256" key="1">
    <source>
        <dbReference type="ARBA" id="ARBA00022729"/>
    </source>
</evidence>
<proteinExistence type="predicted"/>
<reference evidence="4 5" key="1">
    <citation type="journal article" date="2006" name="Int. J. Syst. Evol. Microbiol.">
        <title>Costertonia aggregata gen. nov., sp. nov., a mesophilic marine bacterium of the family Flavobacteriaceae, isolated from a mature biofilm.</title>
        <authorList>
            <person name="Kwon K.K."/>
            <person name="Lee Y.K."/>
            <person name="Lee H.K."/>
        </authorList>
    </citation>
    <scope>NUCLEOTIDE SEQUENCE [LARGE SCALE GENOMIC DNA]</scope>
    <source>
        <strain evidence="4 5">KCCM 42265</strain>
    </source>
</reference>
<evidence type="ECO:0000256" key="2">
    <source>
        <dbReference type="SAM" id="SignalP"/>
    </source>
</evidence>
<dbReference type="AlphaFoldDB" id="A0A7H9AMS6"/>
<evidence type="ECO:0000313" key="4">
    <source>
        <dbReference type="EMBL" id="QLG44595.1"/>
    </source>
</evidence>
<keyword evidence="5" id="KW-1185">Reference proteome</keyword>